<dbReference type="RefSeq" id="WP_379993309.1">
    <property type="nucleotide sequence ID" value="NZ_JBHSGN010000002.1"/>
</dbReference>
<organism evidence="1 2">
    <name type="scientific">Dysgonomonas termitidis</name>
    <dbReference type="NCBI Taxonomy" id="1516126"/>
    <lineage>
        <taxon>Bacteria</taxon>
        <taxon>Pseudomonadati</taxon>
        <taxon>Bacteroidota</taxon>
        <taxon>Bacteroidia</taxon>
        <taxon>Bacteroidales</taxon>
        <taxon>Dysgonomonadaceae</taxon>
        <taxon>Dysgonomonas</taxon>
    </lineage>
</organism>
<accession>A0ABV9KR17</accession>
<protein>
    <submittedName>
        <fullName evidence="1">Uncharacterized protein</fullName>
    </submittedName>
</protein>
<sequence>MLIYIMLLFITRLKTPCGRSHSKKAVIRDYLRRCEQRDGMQKVHAPPTDGRLTQLIRLQRAGKR</sequence>
<gene>
    <name evidence="1" type="ORF">ACFO6W_00310</name>
</gene>
<dbReference type="EMBL" id="JBHSGN010000002">
    <property type="protein sequence ID" value="MFC4672126.1"/>
    <property type="molecule type" value="Genomic_DNA"/>
</dbReference>
<name>A0ABV9KR17_9BACT</name>
<comment type="caution">
    <text evidence="1">The sequence shown here is derived from an EMBL/GenBank/DDBJ whole genome shotgun (WGS) entry which is preliminary data.</text>
</comment>
<keyword evidence="2" id="KW-1185">Reference proteome</keyword>
<proteinExistence type="predicted"/>
<reference evidence="2" key="1">
    <citation type="journal article" date="2019" name="Int. J. Syst. Evol. Microbiol.">
        <title>The Global Catalogue of Microorganisms (GCM) 10K type strain sequencing project: providing services to taxonomists for standard genome sequencing and annotation.</title>
        <authorList>
            <consortium name="The Broad Institute Genomics Platform"/>
            <consortium name="The Broad Institute Genome Sequencing Center for Infectious Disease"/>
            <person name="Wu L."/>
            <person name="Ma J."/>
        </authorList>
    </citation>
    <scope>NUCLEOTIDE SEQUENCE [LARGE SCALE GENOMIC DNA]</scope>
    <source>
        <strain evidence="2">CCUG 66188</strain>
    </source>
</reference>
<evidence type="ECO:0000313" key="1">
    <source>
        <dbReference type="EMBL" id="MFC4672126.1"/>
    </source>
</evidence>
<evidence type="ECO:0000313" key="2">
    <source>
        <dbReference type="Proteomes" id="UP001596023"/>
    </source>
</evidence>
<dbReference type="Proteomes" id="UP001596023">
    <property type="component" value="Unassembled WGS sequence"/>
</dbReference>